<proteinExistence type="predicted"/>
<reference evidence="3" key="3">
    <citation type="journal article" date="2005" name="Nature">
        <title>The map-based sequence of the rice genome.</title>
        <authorList>
            <consortium name="International rice genome sequencing project (IRGSP)"/>
            <person name="Matsumoto T."/>
            <person name="Wu J."/>
            <person name="Kanamori H."/>
            <person name="Katayose Y."/>
            <person name="Fujisawa M."/>
            <person name="Namiki N."/>
            <person name="Mizuno H."/>
            <person name="Yamamoto K."/>
            <person name="Antonio B.A."/>
            <person name="Baba T."/>
            <person name="Sakata K."/>
            <person name="Nagamura Y."/>
            <person name="Aoki H."/>
            <person name="Arikawa K."/>
            <person name="Arita K."/>
            <person name="Bito T."/>
            <person name="Chiden Y."/>
            <person name="Fujitsuka N."/>
            <person name="Fukunaka R."/>
            <person name="Hamada M."/>
            <person name="Harada C."/>
            <person name="Hayashi A."/>
            <person name="Hijishita S."/>
            <person name="Honda M."/>
            <person name="Hosokawa S."/>
            <person name="Ichikawa Y."/>
            <person name="Idonuma A."/>
            <person name="Iijima M."/>
            <person name="Ikeda M."/>
            <person name="Ikeno M."/>
            <person name="Ito K."/>
            <person name="Ito S."/>
            <person name="Ito T."/>
            <person name="Ito Y."/>
            <person name="Ito Y."/>
            <person name="Iwabuchi A."/>
            <person name="Kamiya K."/>
            <person name="Karasawa W."/>
            <person name="Kurita K."/>
            <person name="Katagiri S."/>
            <person name="Kikuta A."/>
            <person name="Kobayashi H."/>
            <person name="Kobayashi N."/>
            <person name="Machita K."/>
            <person name="Maehara T."/>
            <person name="Masukawa M."/>
            <person name="Mizubayashi T."/>
            <person name="Mukai Y."/>
            <person name="Nagasaki H."/>
            <person name="Nagata Y."/>
            <person name="Naito S."/>
            <person name="Nakashima M."/>
            <person name="Nakama Y."/>
            <person name="Nakamichi Y."/>
            <person name="Nakamura M."/>
            <person name="Meguro A."/>
            <person name="Negishi M."/>
            <person name="Ohta I."/>
            <person name="Ohta T."/>
            <person name="Okamoto M."/>
            <person name="Ono N."/>
            <person name="Saji S."/>
            <person name="Sakaguchi M."/>
            <person name="Sakai K."/>
            <person name="Shibata M."/>
            <person name="Shimokawa T."/>
            <person name="Song J."/>
            <person name="Takazaki Y."/>
            <person name="Terasawa K."/>
            <person name="Tsugane M."/>
            <person name="Tsuji K."/>
            <person name="Ueda S."/>
            <person name="Waki K."/>
            <person name="Yamagata H."/>
            <person name="Yamamoto M."/>
            <person name="Yamamoto S."/>
            <person name="Yamane H."/>
            <person name="Yoshiki S."/>
            <person name="Yoshihara R."/>
            <person name="Yukawa K."/>
            <person name="Zhong H."/>
            <person name="Yano M."/>
            <person name="Yuan Q."/>
            <person name="Ouyang S."/>
            <person name="Liu J."/>
            <person name="Jones K.M."/>
            <person name="Gansberger K."/>
            <person name="Moffat K."/>
            <person name="Hill J."/>
            <person name="Bera J."/>
            <person name="Fadrosh D."/>
            <person name="Jin S."/>
            <person name="Johri S."/>
            <person name="Kim M."/>
            <person name="Overton L."/>
            <person name="Reardon M."/>
            <person name="Tsitrin T."/>
            <person name="Vuong H."/>
            <person name="Weaver B."/>
            <person name="Ciecko A."/>
            <person name="Tallon L."/>
            <person name="Jackson J."/>
            <person name="Pai G."/>
            <person name="Aken S.V."/>
            <person name="Utterback T."/>
            <person name="Reidmuller S."/>
            <person name="Feldblyum T."/>
            <person name="Hsiao J."/>
            <person name="Zismann V."/>
            <person name="Iobst S."/>
            <person name="de Vazeille A.R."/>
            <person name="Buell C.R."/>
            <person name="Ying K."/>
            <person name="Li Y."/>
            <person name="Lu T."/>
            <person name="Huang Y."/>
            <person name="Zhao Q."/>
            <person name="Feng Q."/>
            <person name="Zhang L."/>
            <person name="Zhu J."/>
            <person name="Weng Q."/>
            <person name="Mu J."/>
            <person name="Lu Y."/>
            <person name="Fan D."/>
            <person name="Liu Y."/>
            <person name="Guan J."/>
            <person name="Zhang Y."/>
            <person name="Yu S."/>
            <person name="Liu X."/>
            <person name="Zhang Y."/>
            <person name="Hong G."/>
            <person name="Han B."/>
            <person name="Choisne N."/>
            <person name="Demange N."/>
            <person name="Orjeda G."/>
            <person name="Samain S."/>
            <person name="Cattolico L."/>
            <person name="Pelletier E."/>
            <person name="Couloux A."/>
            <person name="Segurens B."/>
            <person name="Wincker P."/>
            <person name="D'Hont A."/>
            <person name="Scarpelli C."/>
            <person name="Weissenbach J."/>
            <person name="Salanoubat M."/>
            <person name="Quetier F."/>
            <person name="Yu Y."/>
            <person name="Kim H.R."/>
            <person name="Rambo T."/>
            <person name="Currie J."/>
            <person name="Collura K."/>
            <person name="Luo M."/>
            <person name="Yang T."/>
            <person name="Ammiraju J.S.S."/>
            <person name="Engler F."/>
            <person name="Soderlund C."/>
            <person name="Wing R.A."/>
            <person name="Palmer L.E."/>
            <person name="de la Bastide M."/>
            <person name="Spiegel L."/>
            <person name="Nascimento L."/>
            <person name="Zutavern T."/>
            <person name="O'Shaughnessy A."/>
            <person name="Dike S."/>
            <person name="Dedhia N."/>
            <person name="Preston R."/>
            <person name="Balija V."/>
            <person name="McCombie W.R."/>
            <person name="Chow T."/>
            <person name="Chen H."/>
            <person name="Chung M."/>
            <person name="Chen C."/>
            <person name="Shaw J."/>
            <person name="Wu H."/>
            <person name="Hsiao K."/>
            <person name="Chao Y."/>
            <person name="Chu M."/>
            <person name="Cheng C."/>
            <person name="Hour A."/>
            <person name="Lee P."/>
            <person name="Lin S."/>
            <person name="Lin Y."/>
            <person name="Liou J."/>
            <person name="Liu S."/>
            <person name="Hsing Y."/>
            <person name="Raghuvanshi S."/>
            <person name="Mohanty A."/>
            <person name="Bharti A.K."/>
            <person name="Gaur A."/>
            <person name="Gupta V."/>
            <person name="Kumar D."/>
            <person name="Ravi V."/>
            <person name="Vij S."/>
            <person name="Kapur A."/>
            <person name="Khurana P."/>
            <person name="Khurana P."/>
            <person name="Khurana J.P."/>
            <person name="Tyagi A.K."/>
            <person name="Gaikwad K."/>
            <person name="Singh A."/>
            <person name="Dalal V."/>
            <person name="Srivastava S."/>
            <person name="Dixit A."/>
            <person name="Pal A.K."/>
            <person name="Ghazi I.A."/>
            <person name="Yadav M."/>
            <person name="Pandit A."/>
            <person name="Bhargava A."/>
            <person name="Sureshbabu K."/>
            <person name="Batra K."/>
            <person name="Sharma T.R."/>
            <person name="Mohapatra T."/>
            <person name="Singh N.K."/>
            <person name="Messing J."/>
            <person name="Nelson A.B."/>
            <person name="Fuks G."/>
            <person name="Kavchok S."/>
            <person name="Keizer G."/>
            <person name="Linton E."/>
            <person name="Llaca V."/>
            <person name="Song R."/>
            <person name="Tanyolac B."/>
            <person name="Young S."/>
            <person name="Ho-Il K."/>
            <person name="Hahn J.H."/>
            <person name="Sangsakoo G."/>
            <person name="Vanavichit A."/>
            <person name="de Mattos Luiz.A.T."/>
            <person name="Zimmer P.D."/>
            <person name="Malone G."/>
            <person name="Dellagostin O."/>
            <person name="de Oliveira A.C."/>
            <person name="Bevan M."/>
            <person name="Bancroft I."/>
            <person name="Minx P."/>
            <person name="Cordum H."/>
            <person name="Wilson R."/>
            <person name="Cheng Z."/>
            <person name="Jin W."/>
            <person name="Jiang J."/>
            <person name="Leong S.A."/>
            <person name="Iwama H."/>
            <person name="Gojobori T."/>
            <person name="Itoh T."/>
            <person name="Niimura Y."/>
            <person name="Fujii Y."/>
            <person name="Habara T."/>
            <person name="Sakai H."/>
            <person name="Sato Y."/>
            <person name="Wilson G."/>
            <person name="Kumar K."/>
            <person name="McCouch S."/>
            <person name="Juretic N."/>
            <person name="Hoen D."/>
            <person name="Wright S."/>
            <person name="Bruskiewich R."/>
            <person name="Bureau T."/>
            <person name="Miyao A."/>
            <person name="Hirochika H."/>
            <person name="Nishikawa T."/>
            <person name="Kadowaki K."/>
            <person name="Sugiura M."/>
            <person name="Burr B."/>
            <person name="Sasaki T."/>
        </authorList>
    </citation>
    <scope>NUCLEOTIDE SEQUENCE [LARGE SCALE GENOMIC DNA]</scope>
    <source>
        <strain evidence="3">cv. Nipponbare</strain>
    </source>
</reference>
<evidence type="ECO:0000313" key="1">
    <source>
        <dbReference type="EMBL" id="BAD05262.1"/>
    </source>
</evidence>
<reference evidence="3" key="4">
    <citation type="journal article" date="2008" name="Nucleic Acids Res.">
        <title>The rice annotation project database (RAP-DB): 2008 update.</title>
        <authorList>
            <consortium name="The rice annotation project (RAP)"/>
        </authorList>
    </citation>
    <scope>GENOME REANNOTATION</scope>
    <source>
        <strain evidence="3">cv. Nipponbare</strain>
    </source>
</reference>
<reference evidence="1" key="1">
    <citation type="submission" date="2001-09" db="EMBL/GenBank/DDBJ databases">
        <title>Oryza sativa nipponbare(GA3) genomic DNA, chromosome 8, BAC clone:OJ1756_G07.</title>
        <authorList>
            <person name="Sasaki T."/>
            <person name="Matsumoto T."/>
            <person name="Yamamoto K."/>
        </authorList>
    </citation>
    <scope>NUCLEOTIDE SEQUENCE</scope>
</reference>
<gene>
    <name evidence="1" type="ORF">OJ1756_G07.2</name>
    <name evidence="2" type="ORF">P0671F11.38</name>
</gene>
<dbReference type="EMBL" id="AP004634">
    <property type="protein sequence ID" value="BAD05361.1"/>
    <property type="molecule type" value="Genomic_DNA"/>
</dbReference>
<name>Q6ZBG3_ORYSJ</name>
<organism evidence="2 3">
    <name type="scientific">Oryza sativa subsp. japonica</name>
    <name type="common">Rice</name>
    <dbReference type="NCBI Taxonomy" id="39947"/>
    <lineage>
        <taxon>Eukaryota</taxon>
        <taxon>Viridiplantae</taxon>
        <taxon>Streptophyta</taxon>
        <taxon>Embryophyta</taxon>
        <taxon>Tracheophyta</taxon>
        <taxon>Spermatophyta</taxon>
        <taxon>Magnoliopsida</taxon>
        <taxon>Liliopsida</taxon>
        <taxon>Poales</taxon>
        <taxon>Poaceae</taxon>
        <taxon>BOP clade</taxon>
        <taxon>Oryzoideae</taxon>
        <taxon>Oryzeae</taxon>
        <taxon>Oryzinae</taxon>
        <taxon>Oryza</taxon>
        <taxon>Oryza sativa</taxon>
    </lineage>
</organism>
<evidence type="ECO:0000313" key="3">
    <source>
        <dbReference type="Proteomes" id="UP000000763"/>
    </source>
</evidence>
<reference evidence="2" key="2">
    <citation type="submission" date="2002-01" db="EMBL/GenBank/DDBJ databases">
        <title>Oryza sativa nipponbare(GA3) genomic DNA, chromosome 8, PAC clone:P0671F11.</title>
        <authorList>
            <person name="Sasaki T."/>
            <person name="Matsumoto T."/>
            <person name="Yamamoto K."/>
        </authorList>
    </citation>
    <scope>NUCLEOTIDE SEQUENCE</scope>
</reference>
<accession>Q6ZBG3</accession>
<dbReference type="EMBL" id="AP004193">
    <property type="protein sequence ID" value="BAD05262.1"/>
    <property type="molecule type" value="Genomic_DNA"/>
</dbReference>
<sequence length="83" mass="8820">MEEGGLAMATITGSSDRLRDLQAFDDTKAGVKRLVDAGVTTVPDFFHHQPDPLTTTKHQICVATIGAGSAKTDTYRPFPTSVG</sequence>
<dbReference type="Proteomes" id="UP000000763">
    <property type="component" value="Chromosome 8"/>
</dbReference>
<protein>
    <submittedName>
        <fullName evidence="2">Uncharacterized protein</fullName>
    </submittedName>
</protein>
<dbReference type="AlphaFoldDB" id="Q6ZBG3"/>
<evidence type="ECO:0000313" key="2">
    <source>
        <dbReference type="EMBL" id="BAD05361.1"/>
    </source>
</evidence>